<dbReference type="Proteomes" id="UP000694857">
    <property type="component" value="Chromosome 3"/>
</dbReference>
<evidence type="ECO:0000313" key="3">
    <source>
        <dbReference type="RefSeq" id="XP_036702315.1"/>
    </source>
</evidence>
<evidence type="ECO:0000313" key="2">
    <source>
        <dbReference type="Proteomes" id="UP000694857"/>
    </source>
</evidence>
<dbReference type="RefSeq" id="XP_036702315.1">
    <property type="nucleotide sequence ID" value="XM_036846420.1"/>
</dbReference>
<organism evidence="2 3">
    <name type="scientific">Balaenoptera musculus</name>
    <name type="common">Blue whale</name>
    <dbReference type="NCBI Taxonomy" id="9771"/>
    <lineage>
        <taxon>Eukaryota</taxon>
        <taxon>Metazoa</taxon>
        <taxon>Chordata</taxon>
        <taxon>Craniata</taxon>
        <taxon>Vertebrata</taxon>
        <taxon>Euteleostomi</taxon>
        <taxon>Mammalia</taxon>
        <taxon>Eutheria</taxon>
        <taxon>Laurasiatheria</taxon>
        <taxon>Artiodactyla</taxon>
        <taxon>Whippomorpha</taxon>
        <taxon>Cetacea</taxon>
        <taxon>Mysticeti</taxon>
        <taxon>Balaenopteridae</taxon>
        <taxon>Balaenoptera</taxon>
    </lineage>
</organism>
<name>A0A8B8X2H6_BALMU</name>
<dbReference type="AlphaFoldDB" id="A0A8B8X2H6"/>
<keyword evidence="2" id="KW-1185">Reference proteome</keyword>
<reference evidence="3" key="1">
    <citation type="submission" date="2025-08" db="UniProtKB">
        <authorList>
            <consortium name="RefSeq"/>
        </authorList>
    </citation>
    <scope>IDENTIFICATION</scope>
    <source>
        <tissue evidence="3">Epidermis and Blubber</tissue>
    </source>
</reference>
<dbReference type="GeneID" id="118892162"/>
<dbReference type="KEGG" id="bmus:118892162"/>
<accession>A0A8B8X2H6</accession>
<sequence>MGVGWGWEFSAYLHSSTCSWLCWAGLYRIPEPRGDPEIGFCPDRGGVWRGPHPFLCSAQIPSSLGALSKPTLLHDPPGAGAGIITAILMVWVPGGNLHTLHAHFLAALPLVLGLGWSLGVAKSCGKPVVGRGVGSPRATQRSRGSVRNPIAQFHTCERAGSGVSLTFGPFEHTCSCLSFPISCRPLPSLHPHYGPLTLAQLTGTGQDHSPPRAFLPLPGALSENEQFLHAHLSSPGHHGPPWKASSTGQGCFSPGSRPHSMPGQTTGEVTFPNSSMCWTYDVSNRNLKTFSCRVIDVAGTMKSCFCSLLN</sequence>
<feature type="region of interest" description="Disordered" evidence="1">
    <location>
        <begin position="234"/>
        <end position="266"/>
    </location>
</feature>
<protein>
    <submittedName>
        <fullName evidence="3">Uncharacterized protein LOC118892162</fullName>
    </submittedName>
</protein>
<evidence type="ECO:0000256" key="1">
    <source>
        <dbReference type="SAM" id="MobiDB-lite"/>
    </source>
</evidence>
<gene>
    <name evidence="3" type="primary">LOC118892162</name>
</gene>
<proteinExistence type="predicted"/>